<feature type="region of interest" description="Disordered" evidence="1">
    <location>
        <begin position="1"/>
        <end position="33"/>
    </location>
</feature>
<dbReference type="AlphaFoldDB" id="A0A1V4A7W0"/>
<protein>
    <recommendedName>
        <fullName evidence="4">N-acetyltransferase</fullName>
    </recommendedName>
</protein>
<proteinExistence type="predicted"/>
<evidence type="ECO:0000256" key="1">
    <source>
        <dbReference type="SAM" id="MobiDB-lite"/>
    </source>
</evidence>
<gene>
    <name evidence="2" type="ORF">B1H18_17655</name>
</gene>
<comment type="caution">
    <text evidence="2">The sequence shown here is derived from an EMBL/GenBank/DDBJ whole genome shotgun (WGS) entry which is preliminary data.</text>
</comment>
<accession>A0A1V4A7W0</accession>
<evidence type="ECO:0000313" key="2">
    <source>
        <dbReference type="EMBL" id="OON78046.1"/>
    </source>
</evidence>
<reference evidence="2 3" key="1">
    <citation type="submission" date="2017-02" db="EMBL/GenBank/DDBJ databases">
        <title>Draft Genome Sequence of Streptomyces tsukubaensis F601, a Producer of the immunosuppressant tacrolimus FK506.</title>
        <authorList>
            <person name="Zong G."/>
            <person name="Zhong C."/>
            <person name="Fu J."/>
            <person name="Qin R."/>
            <person name="Cao G."/>
        </authorList>
    </citation>
    <scope>NUCLEOTIDE SEQUENCE [LARGE SCALE GENOMIC DNA]</scope>
    <source>
        <strain evidence="2 3">F601</strain>
    </source>
</reference>
<evidence type="ECO:0008006" key="4">
    <source>
        <dbReference type="Google" id="ProtNLM"/>
    </source>
</evidence>
<dbReference type="Proteomes" id="UP000190539">
    <property type="component" value="Unassembled WGS sequence"/>
</dbReference>
<sequence length="169" mass="18915">MTAHPRGHFAAASPRGHRIAPASSAHRGQGRTHRLGQLRGRWHRRLFARRRVEILDTFADLPPNTHCLLLVHIRKIVGHVSYQVCEECGAGLITEMAVDASLTDSGLGDRAMAFLRGHYQGLRWRTTLDDRPPRSLVHRLPGPRPLDEELCAHVTRAADQEPRSAALRP</sequence>
<name>A0A1V4A7W0_9ACTN</name>
<evidence type="ECO:0000313" key="3">
    <source>
        <dbReference type="Proteomes" id="UP000190539"/>
    </source>
</evidence>
<dbReference type="OrthoDB" id="4248668at2"/>
<dbReference type="EMBL" id="MVFC01000013">
    <property type="protein sequence ID" value="OON78046.1"/>
    <property type="molecule type" value="Genomic_DNA"/>
</dbReference>
<dbReference type="RefSeq" id="WP_077969102.1">
    <property type="nucleotide sequence ID" value="NZ_CP045178.1"/>
</dbReference>
<organism evidence="2 3">
    <name type="scientific">Streptomyces tsukubensis</name>
    <dbReference type="NCBI Taxonomy" id="83656"/>
    <lineage>
        <taxon>Bacteria</taxon>
        <taxon>Bacillati</taxon>
        <taxon>Actinomycetota</taxon>
        <taxon>Actinomycetes</taxon>
        <taxon>Kitasatosporales</taxon>
        <taxon>Streptomycetaceae</taxon>
        <taxon>Streptomyces</taxon>
    </lineage>
</organism>
<dbReference type="STRING" id="83656.B1H18_17655"/>
<keyword evidence="3" id="KW-1185">Reference proteome</keyword>